<name>A0ACB9JBA9_9ASTR</name>
<reference evidence="2" key="1">
    <citation type="journal article" date="2022" name="Mol. Ecol. Resour.">
        <title>The genomes of chicory, endive, great burdock and yacon provide insights into Asteraceae palaeo-polyploidization history and plant inulin production.</title>
        <authorList>
            <person name="Fan W."/>
            <person name="Wang S."/>
            <person name="Wang H."/>
            <person name="Wang A."/>
            <person name="Jiang F."/>
            <person name="Liu H."/>
            <person name="Zhao H."/>
            <person name="Xu D."/>
            <person name="Zhang Y."/>
        </authorList>
    </citation>
    <scope>NUCLEOTIDE SEQUENCE [LARGE SCALE GENOMIC DNA]</scope>
    <source>
        <strain evidence="2">cv. Yunnan</strain>
    </source>
</reference>
<accession>A0ACB9JBA9</accession>
<sequence>MPRIYVISQHTFMRIHRGFPSRHRWSAFASRIGSPRFSPSSLLVSPLELDLLAFSPCSLLVRILCEGKYCCYSAHFSCLVYYS</sequence>
<dbReference type="EMBL" id="CM042021">
    <property type="protein sequence ID" value="KAI3817642.1"/>
    <property type="molecule type" value="Genomic_DNA"/>
</dbReference>
<proteinExistence type="predicted"/>
<comment type="caution">
    <text evidence="1">The sequence shown here is derived from an EMBL/GenBank/DDBJ whole genome shotgun (WGS) entry which is preliminary data.</text>
</comment>
<gene>
    <name evidence="1" type="ORF">L1987_11438</name>
</gene>
<dbReference type="Proteomes" id="UP001056120">
    <property type="component" value="Linkage Group LG04"/>
</dbReference>
<evidence type="ECO:0000313" key="2">
    <source>
        <dbReference type="Proteomes" id="UP001056120"/>
    </source>
</evidence>
<organism evidence="1 2">
    <name type="scientific">Smallanthus sonchifolius</name>
    <dbReference type="NCBI Taxonomy" id="185202"/>
    <lineage>
        <taxon>Eukaryota</taxon>
        <taxon>Viridiplantae</taxon>
        <taxon>Streptophyta</taxon>
        <taxon>Embryophyta</taxon>
        <taxon>Tracheophyta</taxon>
        <taxon>Spermatophyta</taxon>
        <taxon>Magnoliopsida</taxon>
        <taxon>eudicotyledons</taxon>
        <taxon>Gunneridae</taxon>
        <taxon>Pentapetalae</taxon>
        <taxon>asterids</taxon>
        <taxon>campanulids</taxon>
        <taxon>Asterales</taxon>
        <taxon>Asteraceae</taxon>
        <taxon>Asteroideae</taxon>
        <taxon>Heliantheae alliance</taxon>
        <taxon>Millerieae</taxon>
        <taxon>Smallanthus</taxon>
    </lineage>
</organism>
<reference evidence="1 2" key="2">
    <citation type="journal article" date="2022" name="Mol. Ecol. Resour.">
        <title>The genomes of chicory, endive, great burdock and yacon provide insights into Asteraceae paleo-polyploidization history and plant inulin production.</title>
        <authorList>
            <person name="Fan W."/>
            <person name="Wang S."/>
            <person name="Wang H."/>
            <person name="Wang A."/>
            <person name="Jiang F."/>
            <person name="Liu H."/>
            <person name="Zhao H."/>
            <person name="Xu D."/>
            <person name="Zhang Y."/>
        </authorList>
    </citation>
    <scope>NUCLEOTIDE SEQUENCE [LARGE SCALE GENOMIC DNA]</scope>
    <source>
        <strain evidence="2">cv. Yunnan</strain>
        <tissue evidence="1">Leaves</tissue>
    </source>
</reference>
<keyword evidence="2" id="KW-1185">Reference proteome</keyword>
<protein>
    <submittedName>
        <fullName evidence="1">Uncharacterized protein</fullName>
    </submittedName>
</protein>
<evidence type="ECO:0000313" key="1">
    <source>
        <dbReference type="EMBL" id="KAI3817642.1"/>
    </source>
</evidence>